<dbReference type="InterPro" id="IPR036962">
    <property type="entry name" value="Glyco_hydro_3_N_sf"/>
</dbReference>
<dbReference type="Gene3D" id="3.20.20.300">
    <property type="entry name" value="Glycoside hydrolase, family 3, N-terminal domain"/>
    <property type="match status" value="1"/>
</dbReference>
<evidence type="ECO:0000256" key="3">
    <source>
        <dbReference type="ARBA" id="ARBA00022801"/>
    </source>
</evidence>
<dbReference type="GO" id="GO:0008422">
    <property type="term" value="F:beta-glucosidase activity"/>
    <property type="evidence" value="ECO:0007669"/>
    <property type="project" value="UniProtKB-ARBA"/>
</dbReference>
<accession>A0A414BM85</accession>
<organism evidence="6 7">
    <name type="scientific">Bacteroides uniformis</name>
    <dbReference type="NCBI Taxonomy" id="820"/>
    <lineage>
        <taxon>Bacteria</taxon>
        <taxon>Pseudomonadati</taxon>
        <taxon>Bacteroidota</taxon>
        <taxon>Bacteroidia</taxon>
        <taxon>Bacteroidales</taxon>
        <taxon>Bacteroidaceae</taxon>
        <taxon>Bacteroides</taxon>
    </lineage>
</organism>
<comment type="caution">
    <text evidence="6">The sequence shown here is derived from an EMBL/GenBank/DDBJ whole genome shotgun (WGS) entry which is preliminary data.</text>
</comment>
<dbReference type="SMART" id="SM01217">
    <property type="entry name" value="Fn3_like"/>
    <property type="match status" value="1"/>
</dbReference>
<name>A0A414BM85_BACUN</name>
<dbReference type="SUPFAM" id="SSF52279">
    <property type="entry name" value="Beta-D-glucan exohydrolase, C-terminal domain"/>
    <property type="match status" value="1"/>
</dbReference>
<reference evidence="6 7" key="1">
    <citation type="submission" date="2018-08" db="EMBL/GenBank/DDBJ databases">
        <title>A genome reference for cultivated species of the human gut microbiota.</title>
        <authorList>
            <person name="Zou Y."/>
            <person name="Xue W."/>
            <person name="Luo G."/>
        </authorList>
    </citation>
    <scope>NUCLEOTIDE SEQUENCE [LARGE SCALE GENOMIC DNA]</scope>
    <source>
        <strain evidence="6 7">AM34-25</strain>
    </source>
</reference>
<dbReference type="InterPro" id="IPR036881">
    <property type="entry name" value="Glyco_hydro_3_C_sf"/>
</dbReference>
<sequence>MRNKLLFLALPLLFGLQASAQQTQAFQDTTLTDEQRVDHLLSILTLDEKINLLSTDLGVPRLNIPRCGHYEGLHGLTLGGPAMWGGRQRTEDGKVVPTDCPTTIFPQSYGLGSTWDTDLVQKVAEQAAEEARYYMQTTGNKRHALVMRAPNADLARDPRWGRTEESFGEDAFLTAQLTIASVRGLQGNHPRYWKTASLMKHFLANSNEDGRDSTSSDFDTRLFHEYYAYPFYKGITEGGSRAFMAAYNSWNGIPMSIHPCLEEITRKQWGNNGIICTDGGALKLLIEAHKSFPSFAEGAAAVVKATTGQFLDVYVPYVKEALEKGLLTEADIDKAIRGNIFVALKLGLLDGDHSRNPYLSIGKDSTQAPPFMTAEARRLAREVTAKSVVLLKNKNLLPLDAGKLRKIAVIGPYSDKIVQDWYSGTPPYETTILSGIRNAVKEDTEVIHAEDNRMGQAEKAAAAADIAIVCVGNHPYGTRAGWKFSPVPSDGREAVDRKSLMLPDEDLVKLVLKANPNTILVLVSSFPYTINWSQEHVPAIVHITHCSQEQGNGLADVLFGKVNPAGRTVQTWVKDIIDLPDMMDYDIRNGRTYMYHQGPVLYPFGYGLSYSDFTYEKIESVKQDKKNIRVTVSVKNTSGRDGEEVVQLYTSYPDSKVERPSKQLRAFKRIPIKAGETREVTLTVPKEELGYWNEEKQMFVVEPGTVKLLIGASSEDIRLEGNIRL</sequence>
<dbReference type="InterPro" id="IPR026891">
    <property type="entry name" value="Fn3-like"/>
</dbReference>
<feature type="domain" description="Fibronectin type III-like" evidence="5">
    <location>
        <begin position="644"/>
        <end position="714"/>
    </location>
</feature>
<dbReference type="AlphaFoldDB" id="A0A414BM85"/>
<dbReference type="InterPro" id="IPR044993">
    <property type="entry name" value="BXL"/>
</dbReference>
<dbReference type="PANTHER" id="PTHR42721">
    <property type="entry name" value="SUGAR HYDROLASE-RELATED"/>
    <property type="match status" value="1"/>
</dbReference>
<evidence type="ECO:0000259" key="5">
    <source>
        <dbReference type="SMART" id="SM01217"/>
    </source>
</evidence>
<dbReference type="Proteomes" id="UP000284514">
    <property type="component" value="Unassembled WGS sequence"/>
</dbReference>
<proteinExistence type="inferred from homology"/>
<dbReference type="SUPFAM" id="SSF51445">
    <property type="entry name" value="(Trans)glycosidases"/>
    <property type="match status" value="1"/>
</dbReference>
<evidence type="ECO:0000256" key="2">
    <source>
        <dbReference type="ARBA" id="ARBA00022729"/>
    </source>
</evidence>
<dbReference type="GO" id="GO:0009044">
    <property type="term" value="F:xylan 1,4-beta-xylosidase activity"/>
    <property type="evidence" value="ECO:0007669"/>
    <property type="project" value="InterPro"/>
</dbReference>
<dbReference type="GO" id="GO:0031222">
    <property type="term" value="P:arabinan catabolic process"/>
    <property type="evidence" value="ECO:0007669"/>
    <property type="project" value="TreeGrafter"/>
</dbReference>
<dbReference type="Pfam" id="PF14310">
    <property type="entry name" value="Fn3-like"/>
    <property type="match status" value="1"/>
</dbReference>
<dbReference type="InterPro" id="IPR002772">
    <property type="entry name" value="Glyco_hydro_3_C"/>
</dbReference>
<dbReference type="Gene3D" id="3.40.50.1700">
    <property type="entry name" value="Glycoside hydrolase family 3 C-terminal domain"/>
    <property type="match status" value="1"/>
</dbReference>
<evidence type="ECO:0000313" key="6">
    <source>
        <dbReference type="EMBL" id="RHC76317.1"/>
    </source>
</evidence>
<dbReference type="Pfam" id="PF01915">
    <property type="entry name" value="Glyco_hydro_3_C"/>
    <property type="match status" value="1"/>
</dbReference>
<feature type="signal peptide" evidence="4">
    <location>
        <begin position="1"/>
        <end position="20"/>
    </location>
</feature>
<evidence type="ECO:0000256" key="1">
    <source>
        <dbReference type="ARBA" id="ARBA00005336"/>
    </source>
</evidence>
<dbReference type="Gene3D" id="2.60.40.10">
    <property type="entry name" value="Immunoglobulins"/>
    <property type="match status" value="1"/>
</dbReference>
<evidence type="ECO:0000256" key="4">
    <source>
        <dbReference type="SAM" id="SignalP"/>
    </source>
</evidence>
<feature type="chain" id="PRO_5019245937" evidence="4">
    <location>
        <begin position="21"/>
        <end position="725"/>
    </location>
</feature>
<dbReference type="GO" id="GO:0046556">
    <property type="term" value="F:alpha-L-arabinofuranosidase activity"/>
    <property type="evidence" value="ECO:0007669"/>
    <property type="project" value="TreeGrafter"/>
</dbReference>
<protein>
    <submittedName>
        <fullName evidence="6">Beta-glucosidase</fullName>
    </submittedName>
</protein>
<evidence type="ECO:0000313" key="7">
    <source>
        <dbReference type="Proteomes" id="UP000284514"/>
    </source>
</evidence>
<dbReference type="PANTHER" id="PTHR42721:SF3">
    <property type="entry name" value="BETA-D-XYLOSIDASE 5-RELATED"/>
    <property type="match status" value="1"/>
</dbReference>
<dbReference type="InterPro" id="IPR013783">
    <property type="entry name" value="Ig-like_fold"/>
</dbReference>
<dbReference type="PRINTS" id="PR00133">
    <property type="entry name" value="GLHYDRLASE3"/>
</dbReference>
<dbReference type="InterPro" id="IPR017853">
    <property type="entry name" value="GH"/>
</dbReference>
<keyword evidence="2 4" id="KW-0732">Signal</keyword>
<comment type="similarity">
    <text evidence="1">Belongs to the glycosyl hydrolase 3 family.</text>
</comment>
<dbReference type="Pfam" id="PF00933">
    <property type="entry name" value="Glyco_hydro_3"/>
    <property type="match status" value="1"/>
</dbReference>
<dbReference type="InterPro" id="IPR001764">
    <property type="entry name" value="Glyco_hydro_3_N"/>
</dbReference>
<keyword evidence="3" id="KW-0378">Hydrolase</keyword>
<dbReference type="FunFam" id="2.60.40.10:FF:000495">
    <property type="entry name" value="Periplasmic beta-glucosidase"/>
    <property type="match status" value="1"/>
</dbReference>
<dbReference type="GO" id="GO:0045493">
    <property type="term" value="P:xylan catabolic process"/>
    <property type="evidence" value="ECO:0007669"/>
    <property type="project" value="InterPro"/>
</dbReference>
<gene>
    <name evidence="6" type="ORF">DW831_02625</name>
</gene>
<dbReference type="EMBL" id="QSIF01000002">
    <property type="protein sequence ID" value="RHC76317.1"/>
    <property type="molecule type" value="Genomic_DNA"/>
</dbReference>